<protein>
    <submittedName>
        <fullName evidence="2">Uncharacterized protein</fullName>
    </submittedName>
</protein>
<evidence type="ECO:0000313" key="2">
    <source>
        <dbReference type="EMBL" id="KAG0716874.1"/>
    </source>
</evidence>
<name>A0A8J4Y5Z0_CHIOP</name>
<sequence length="112" mass="12587">MCREREHDQSQRKTSSPGKGCAELKEKFAPMSPLTLTTGWKTNRHPSQKKALWTRIPILVSGEGVEKILAVPIKTAKRGLRANTIHSVISEWAISIEFEHAVLRHNGDEYGI</sequence>
<dbReference type="Proteomes" id="UP000770661">
    <property type="component" value="Unassembled WGS sequence"/>
</dbReference>
<reference evidence="2" key="1">
    <citation type="submission" date="2020-07" db="EMBL/GenBank/DDBJ databases">
        <title>The High-quality genome of the commercially important snow crab, Chionoecetes opilio.</title>
        <authorList>
            <person name="Jeong J.-H."/>
            <person name="Ryu S."/>
        </authorList>
    </citation>
    <scope>NUCLEOTIDE SEQUENCE</scope>
    <source>
        <strain evidence="2">MADBK_172401_WGS</strain>
        <tissue evidence="2">Digestive gland</tissue>
    </source>
</reference>
<dbReference type="AlphaFoldDB" id="A0A8J4Y5Z0"/>
<evidence type="ECO:0000313" key="3">
    <source>
        <dbReference type="Proteomes" id="UP000770661"/>
    </source>
</evidence>
<organism evidence="2 3">
    <name type="scientific">Chionoecetes opilio</name>
    <name type="common">Atlantic snow crab</name>
    <name type="synonym">Cancer opilio</name>
    <dbReference type="NCBI Taxonomy" id="41210"/>
    <lineage>
        <taxon>Eukaryota</taxon>
        <taxon>Metazoa</taxon>
        <taxon>Ecdysozoa</taxon>
        <taxon>Arthropoda</taxon>
        <taxon>Crustacea</taxon>
        <taxon>Multicrustacea</taxon>
        <taxon>Malacostraca</taxon>
        <taxon>Eumalacostraca</taxon>
        <taxon>Eucarida</taxon>
        <taxon>Decapoda</taxon>
        <taxon>Pleocyemata</taxon>
        <taxon>Brachyura</taxon>
        <taxon>Eubrachyura</taxon>
        <taxon>Majoidea</taxon>
        <taxon>Majidae</taxon>
        <taxon>Chionoecetes</taxon>
    </lineage>
</organism>
<keyword evidence="3" id="KW-1185">Reference proteome</keyword>
<gene>
    <name evidence="2" type="ORF">GWK47_008614</name>
</gene>
<feature type="region of interest" description="Disordered" evidence="1">
    <location>
        <begin position="1"/>
        <end position="24"/>
    </location>
</feature>
<evidence type="ECO:0000256" key="1">
    <source>
        <dbReference type="SAM" id="MobiDB-lite"/>
    </source>
</evidence>
<accession>A0A8J4Y5Z0</accession>
<dbReference type="EMBL" id="JACEEZ010018465">
    <property type="protein sequence ID" value="KAG0716874.1"/>
    <property type="molecule type" value="Genomic_DNA"/>
</dbReference>
<comment type="caution">
    <text evidence="2">The sequence shown here is derived from an EMBL/GenBank/DDBJ whole genome shotgun (WGS) entry which is preliminary data.</text>
</comment>
<proteinExistence type="predicted"/>
<feature type="compositionally biased region" description="Basic and acidic residues" evidence="1">
    <location>
        <begin position="1"/>
        <end position="11"/>
    </location>
</feature>